<dbReference type="OrthoDB" id="10057997at2759"/>
<evidence type="ECO:0000313" key="3">
    <source>
        <dbReference type="Proteomes" id="UP000887568"/>
    </source>
</evidence>
<sequence>MAIAIPGENSFDALSNTYDLKKKFDIDNDEEIRFVDVRDGASIDNDVLADVLEADGAIQLMVLKEGEEWDPGLGQAGRQPDLFSNSSESSPSSSAKKQRLDKETDAKQLILEVLQSKPGGKEILMEYERHNCLQDKTRRLLVNIVVGHMMDVHGRLPKAHVKNKYAVGIVNMFPALRDPHTPAGNEAFYEERSNTGFLAARIKNVNRAEPVPKGKDLPPEKKSTKRDGGPKHPREDHGERRPENDLEAEVNWLKHVPRVNQSREDTMEKMAATYPLRRTMVQKGLSATAIIKEFPCFQNTPGLIDQDFHLMFPDKNTKFIETWTEALKSKVVNLARSIHGNITANQLISTVEQGPSTESEMRGWCSDTAAILLLRCLLPPVNQGRSGAPKISLISAMDHLIQFEKIVSSIDDILERAKDKQTQPYLLAMGLSRSQVTRYFVIIDHLALPSGAHEPVGALDALFKAHYVFGLEYSSYLRNFWTFIQTTVYGIDVHITHEAPRVREIRSKLMH</sequence>
<dbReference type="GeneID" id="119733663"/>
<evidence type="ECO:0000313" key="2">
    <source>
        <dbReference type="EnsemblMetazoa" id="XP_038062988.1"/>
    </source>
</evidence>
<dbReference type="EnsemblMetazoa" id="XM_038207060.1">
    <property type="protein sequence ID" value="XP_038062988.1"/>
    <property type="gene ID" value="LOC119733663"/>
</dbReference>
<feature type="region of interest" description="Disordered" evidence="1">
    <location>
        <begin position="69"/>
        <end position="102"/>
    </location>
</feature>
<keyword evidence="3" id="KW-1185">Reference proteome</keyword>
<accession>A0A914AH16</accession>
<protein>
    <submittedName>
        <fullName evidence="2">Uncharacterized protein</fullName>
    </submittedName>
</protein>
<feature type="compositionally biased region" description="Basic and acidic residues" evidence="1">
    <location>
        <begin position="210"/>
        <end position="244"/>
    </location>
</feature>
<organism evidence="2 3">
    <name type="scientific">Patiria miniata</name>
    <name type="common">Bat star</name>
    <name type="synonym">Asterina miniata</name>
    <dbReference type="NCBI Taxonomy" id="46514"/>
    <lineage>
        <taxon>Eukaryota</taxon>
        <taxon>Metazoa</taxon>
        <taxon>Echinodermata</taxon>
        <taxon>Eleutherozoa</taxon>
        <taxon>Asterozoa</taxon>
        <taxon>Asteroidea</taxon>
        <taxon>Valvatacea</taxon>
        <taxon>Valvatida</taxon>
        <taxon>Asterinidae</taxon>
        <taxon>Patiria</taxon>
    </lineage>
</organism>
<dbReference type="PANTHER" id="PTHR31025:SF29">
    <property type="entry name" value="SI:CH211-196P9.1"/>
    <property type="match status" value="1"/>
</dbReference>
<proteinExistence type="predicted"/>
<reference evidence="2" key="1">
    <citation type="submission" date="2022-11" db="UniProtKB">
        <authorList>
            <consortium name="EnsemblMetazoa"/>
        </authorList>
    </citation>
    <scope>IDENTIFICATION</scope>
</reference>
<dbReference type="AlphaFoldDB" id="A0A914AH16"/>
<name>A0A914AH16_PATMI</name>
<dbReference type="PANTHER" id="PTHR31025">
    <property type="entry name" value="SI:CH211-196P9.1-RELATED"/>
    <property type="match status" value="1"/>
</dbReference>
<dbReference type="OMA" id="DVHITHE"/>
<evidence type="ECO:0000256" key="1">
    <source>
        <dbReference type="SAM" id="MobiDB-lite"/>
    </source>
</evidence>
<feature type="region of interest" description="Disordered" evidence="1">
    <location>
        <begin position="203"/>
        <end position="248"/>
    </location>
</feature>
<dbReference type="Proteomes" id="UP000887568">
    <property type="component" value="Unplaced"/>
</dbReference>
<feature type="compositionally biased region" description="Low complexity" evidence="1">
    <location>
        <begin position="84"/>
        <end position="94"/>
    </location>
</feature>
<dbReference type="RefSeq" id="XP_038062988.1">
    <property type="nucleotide sequence ID" value="XM_038207060.1"/>
</dbReference>